<dbReference type="InterPro" id="IPR020846">
    <property type="entry name" value="MFS_dom"/>
</dbReference>
<dbReference type="Gene3D" id="1.20.1250.20">
    <property type="entry name" value="MFS general substrate transporter like domains"/>
    <property type="match status" value="1"/>
</dbReference>
<dbReference type="InterPro" id="IPR036259">
    <property type="entry name" value="MFS_trans_sf"/>
</dbReference>
<keyword evidence="2" id="KW-0813">Transport</keyword>
<name>A0ABS6B8M3_9NOCA</name>
<feature type="transmembrane region" description="Helical" evidence="6">
    <location>
        <begin position="144"/>
        <end position="163"/>
    </location>
</feature>
<evidence type="ECO:0000313" key="8">
    <source>
        <dbReference type="EMBL" id="MBU3066650.1"/>
    </source>
</evidence>
<feature type="transmembrane region" description="Helical" evidence="6">
    <location>
        <begin position="222"/>
        <end position="246"/>
    </location>
</feature>
<feature type="transmembrane region" description="Helical" evidence="6">
    <location>
        <begin position="312"/>
        <end position="334"/>
    </location>
</feature>
<evidence type="ECO:0000256" key="2">
    <source>
        <dbReference type="ARBA" id="ARBA00022448"/>
    </source>
</evidence>
<feature type="transmembrane region" description="Helical" evidence="6">
    <location>
        <begin position="375"/>
        <end position="394"/>
    </location>
</feature>
<dbReference type="Proteomes" id="UP000733379">
    <property type="component" value="Unassembled WGS sequence"/>
</dbReference>
<evidence type="ECO:0000259" key="7">
    <source>
        <dbReference type="PROSITE" id="PS50850"/>
    </source>
</evidence>
<protein>
    <submittedName>
        <fullName evidence="8">Sugar porter family MFS transporter</fullName>
    </submittedName>
</protein>
<feature type="transmembrane region" description="Helical" evidence="6">
    <location>
        <begin position="287"/>
        <end position="306"/>
    </location>
</feature>
<feature type="transmembrane region" description="Helical" evidence="6">
    <location>
        <begin position="258"/>
        <end position="280"/>
    </location>
</feature>
<evidence type="ECO:0000256" key="4">
    <source>
        <dbReference type="ARBA" id="ARBA00022989"/>
    </source>
</evidence>
<keyword evidence="9" id="KW-1185">Reference proteome</keyword>
<dbReference type="Pfam" id="PF00083">
    <property type="entry name" value="Sugar_tr"/>
    <property type="match status" value="1"/>
</dbReference>
<dbReference type="SUPFAM" id="SSF103473">
    <property type="entry name" value="MFS general substrate transporter"/>
    <property type="match status" value="1"/>
</dbReference>
<feature type="transmembrane region" description="Helical" evidence="6">
    <location>
        <begin position="115"/>
        <end position="138"/>
    </location>
</feature>
<evidence type="ECO:0000256" key="5">
    <source>
        <dbReference type="ARBA" id="ARBA00023136"/>
    </source>
</evidence>
<evidence type="ECO:0000313" key="9">
    <source>
        <dbReference type="Proteomes" id="UP000733379"/>
    </source>
</evidence>
<reference evidence="8 9" key="1">
    <citation type="submission" date="2021-06" db="EMBL/GenBank/DDBJ databases">
        <title>Actinomycetes sequencing.</title>
        <authorList>
            <person name="Shan Q."/>
        </authorList>
    </citation>
    <scope>NUCLEOTIDE SEQUENCE [LARGE SCALE GENOMIC DNA]</scope>
    <source>
        <strain evidence="8 9">NEAU-G5</strain>
    </source>
</reference>
<comment type="caution">
    <text evidence="8">The sequence shown here is derived from an EMBL/GenBank/DDBJ whole genome shotgun (WGS) entry which is preliminary data.</text>
</comment>
<feature type="transmembrane region" description="Helical" evidence="6">
    <location>
        <begin position="56"/>
        <end position="76"/>
    </location>
</feature>
<dbReference type="InterPro" id="IPR005829">
    <property type="entry name" value="Sugar_transporter_CS"/>
</dbReference>
<comment type="subcellular location">
    <subcellularLocation>
        <location evidence="1">Cell membrane</location>
        <topology evidence="1">Multi-pass membrane protein</topology>
    </subcellularLocation>
</comment>
<dbReference type="PANTHER" id="PTHR23511">
    <property type="entry name" value="SYNAPTIC VESICLE GLYCOPROTEIN 2"/>
    <property type="match status" value="1"/>
</dbReference>
<evidence type="ECO:0000256" key="6">
    <source>
        <dbReference type="SAM" id="Phobius"/>
    </source>
</evidence>
<evidence type="ECO:0000256" key="3">
    <source>
        <dbReference type="ARBA" id="ARBA00022692"/>
    </source>
</evidence>
<gene>
    <name evidence="8" type="ORF">KO481_34680</name>
</gene>
<evidence type="ECO:0000256" key="1">
    <source>
        <dbReference type="ARBA" id="ARBA00004651"/>
    </source>
</evidence>
<feature type="transmembrane region" description="Helical" evidence="6">
    <location>
        <begin position="346"/>
        <end position="369"/>
    </location>
</feature>
<accession>A0ABS6B8M3</accession>
<keyword evidence="3 6" id="KW-0812">Transmembrane</keyword>
<dbReference type="PANTHER" id="PTHR23511:SF34">
    <property type="entry name" value="SYNAPTIC VESICLE GLYCOPROTEIN 2"/>
    <property type="match status" value="1"/>
</dbReference>
<dbReference type="InterPro" id="IPR005828">
    <property type="entry name" value="MFS_sugar_transport-like"/>
</dbReference>
<dbReference type="PROSITE" id="PS00217">
    <property type="entry name" value="SUGAR_TRANSPORT_2"/>
    <property type="match status" value="1"/>
</dbReference>
<organism evidence="8 9">
    <name type="scientific">Nocardia albiluteola</name>
    <dbReference type="NCBI Taxonomy" id="2842303"/>
    <lineage>
        <taxon>Bacteria</taxon>
        <taxon>Bacillati</taxon>
        <taxon>Actinomycetota</taxon>
        <taxon>Actinomycetes</taxon>
        <taxon>Mycobacteriales</taxon>
        <taxon>Nocardiaceae</taxon>
        <taxon>Nocardia</taxon>
    </lineage>
</organism>
<keyword evidence="5 6" id="KW-0472">Membrane</keyword>
<proteinExistence type="predicted"/>
<keyword evidence="4 6" id="KW-1133">Transmembrane helix</keyword>
<feature type="transmembrane region" description="Helical" evidence="6">
    <location>
        <begin position="29"/>
        <end position="49"/>
    </location>
</feature>
<sequence length="421" mass="44836">MQGYILSITGAAMVQIAPQLNLSPLQQGLVVGSALVGGLPGAYFGGFLADKFGRQTLYSLVLGLTIVCSIASFWATNFVALIIARLLIGVAVGADWPVAQSLVGEFIPRKHRGRLLGFFCVMWFVGAAIAYIVGAIMLDSVGDSAWRWMVLSAAVPGIAFLVLRRGTPESPRWLVSKGRVEEATAVMHKVFGAGVTLSELPQDEDGTASLRTLVRSGYMGRVIFTFVWWTCSVVPLFAIYGFGPAILGALHLGKGMDVIGSAIMTVLFLIGTVVAVLLVNRMSRRRMIIGSFAFAGIPLLLLGIFPNSPGSVALALFAMYAVFLGGTQILQAVYPVEMFPTEIRGTAIGLSFALVNTFTTVGTFLVPIVQNKYGIGITVLSGGILTLLGALICVRFAPETRELTLVEAAELNPQDLSEVVK</sequence>
<feature type="domain" description="Major facilitator superfamily (MFS) profile" evidence="7">
    <location>
        <begin position="1"/>
        <end position="401"/>
    </location>
</feature>
<dbReference type="PROSITE" id="PS50850">
    <property type="entry name" value="MFS"/>
    <property type="match status" value="1"/>
</dbReference>
<dbReference type="EMBL" id="JAHKNI010000015">
    <property type="protein sequence ID" value="MBU3066650.1"/>
    <property type="molecule type" value="Genomic_DNA"/>
</dbReference>
<feature type="transmembrane region" description="Helical" evidence="6">
    <location>
        <begin position="82"/>
        <end position="103"/>
    </location>
</feature>